<dbReference type="Gene3D" id="3.40.630.30">
    <property type="match status" value="1"/>
</dbReference>
<dbReference type="EMBL" id="JACSRA010000005">
    <property type="protein sequence ID" value="MBD7910662.1"/>
    <property type="molecule type" value="Genomic_DNA"/>
</dbReference>
<feature type="domain" description="N-acetyltransferase" evidence="1">
    <location>
        <begin position="11"/>
        <end position="169"/>
    </location>
</feature>
<reference evidence="2 3" key="1">
    <citation type="submission" date="2020-08" db="EMBL/GenBank/DDBJ databases">
        <title>A Genomic Blueprint of the Chicken Gut Microbiome.</title>
        <authorList>
            <person name="Gilroy R."/>
            <person name="Ravi A."/>
            <person name="Getino M."/>
            <person name="Pursley I."/>
            <person name="Horton D.L."/>
            <person name="Alikhan N.-F."/>
            <person name="Baker D."/>
            <person name="Gharbi K."/>
            <person name="Hall N."/>
            <person name="Watson M."/>
            <person name="Adriaenssens E.M."/>
            <person name="Foster-Nyarko E."/>
            <person name="Jarju S."/>
            <person name="Secka A."/>
            <person name="Antonio M."/>
            <person name="Oren A."/>
            <person name="Chaudhuri R."/>
            <person name="La Ragione R.M."/>
            <person name="Hildebrand F."/>
            <person name="Pallen M.J."/>
        </authorList>
    </citation>
    <scope>NUCLEOTIDE SEQUENCE [LARGE SCALE GENOMIC DNA]</scope>
    <source>
        <strain evidence="2 3">Sa3CVN1</strain>
    </source>
</reference>
<dbReference type="PROSITE" id="PS51186">
    <property type="entry name" value="GNAT"/>
    <property type="match status" value="1"/>
</dbReference>
<evidence type="ECO:0000313" key="3">
    <source>
        <dbReference type="Proteomes" id="UP000627781"/>
    </source>
</evidence>
<dbReference type="SUPFAM" id="SSF55729">
    <property type="entry name" value="Acyl-CoA N-acyltransferases (Nat)"/>
    <property type="match status" value="1"/>
</dbReference>
<dbReference type="InterPro" id="IPR000182">
    <property type="entry name" value="GNAT_dom"/>
</dbReference>
<keyword evidence="3" id="KW-1185">Reference proteome</keyword>
<dbReference type="Pfam" id="PF13420">
    <property type="entry name" value="Acetyltransf_4"/>
    <property type="match status" value="1"/>
</dbReference>
<sequence length="169" mass="19927">MVNVDFKYEDYAFESVTENDLQLLSEWIKENSEEDNNCYSLEPQIFYRRYLEYYVASGESFIKVSKEGKIIAVFKGRFEMEKGNELFIWLFIIDKKLRNRGEGSIIISKVIEYFKMNFFIDKVEVGVVQSNLGGISFWNSLGFDVSRVTKGFFDGDNDYERNLVIMNKR</sequence>
<comment type="caution">
    <text evidence="2">The sequence shown here is derived from an EMBL/GenBank/DDBJ whole genome shotgun (WGS) entry which is preliminary data.</text>
</comment>
<name>A0ABR8PR81_9CLOT</name>
<accession>A0ABR8PR81</accession>
<dbReference type="CDD" id="cd04301">
    <property type="entry name" value="NAT_SF"/>
    <property type="match status" value="1"/>
</dbReference>
<evidence type="ECO:0000259" key="1">
    <source>
        <dbReference type="PROSITE" id="PS51186"/>
    </source>
</evidence>
<proteinExistence type="predicted"/>
<protein>
    <submittedName>
        <fullName evidence="2">GNAT family N-acetyltransferase</fullName>
    </submittedName>
</protein>
<evidence type="ECO:0000313" key="2">
    <source>
        <dbReference type="EMBL" id="MBD7910662.1"/>
    </source>
</evidence>
<dbReference type="RefSeq" id="WP_191767824.1">
    <property type="nucleotide sequence ID" value="NZ_JACSRA010000005.1"/>
</dbReference>
<gene>
    <name evidence="2" type="ORF">H9661_04740</name>
</gene>
<dbReference type="Proteomes" id="UP000627781">
    <property type="component" value="Unassembled WGS sequence"/>
</dbReference>
<organism evidence="2 3">
    <name type="scientific">Clostridium cibarium</name>
    <dbReference type="NCBI Taxonomy" id="2762247"/>
    <lineage>
        <taxon>Bacteria</taxon>
        <taxon>Bacillati</taxon>
        <taxon>Bacillota</taxon>
        <taxon>Clostridia</taxon>
        <taxon>Eubacteriales</taxon>
        <taxon>Clostridiaceae</taxon>
        <taxon>Clostridium</taxon>
    </lineage>
</organism>
<dbReference type="InterPro" id="IPR016181">
    <property type="entry name" value="Acyl_CoA_acyltransferase"/>
</dbReference>